<accession>A0A222FKL3</accession>
<dbReference type="EMBL" id="CP022530">
    <property type="protein sequence ID" value="ASP39126.1"/>
    <property type="molecule type" value="Genomic_DNA"/>
</dbReference>
<dbReference type="InterPro" id="IPR051600">
    <property type="entry name" value="Beta-PGM-like"/>
</dbReference>
<dbReference type="PANTHER" id="PTHR46193:SF10">
    <property type="entry name" value="6-PHOSPHOGLUCONATE PHOSPHATASE"/>
    <property type="match status" value="1"/>
</dbReference>
<reference evidence="5 6" key="1">
    <citation type="submission" date="2017-07" db="EMBL/GenBank/DDBJ databases">
        <title>Annotated genome sequence of Bacterioplanes sanyensis isolated from Red Sea.</title>
        <authorList>
            <person name="Rehman Z.U."/>
        </authorList>
    </citation>
    <scope>NUCLEOTIDE SEQUENCE [LARGE SCALE GENOMIC DNA]</scope>
    <source>
        <strain evidence="5 6">NV9</strain>
    </source>
</reference>
<dbReference type="RefSeq" id="WP_094060307.1">
    <property type="nucleotide sequence ID" value="NZ_CP022530.1"/>
</dbReference>
<dbReference type="OrthoDB" id="9800058at2"/>
<dbReference type="Pfam" id="PF13419">
    <property type="entry name" value="HAD_2"/>
    <property type="match status" value="1"/>
</dbReference>
<evidence type="ECO:0000256" key="3">
    <source>
        <dbReference type="ARBA" id="ARBA00022723"/>
    </source>
</evidence>
<evidence type="ECO:0000256" key="2">
    <source>
        <dbReference type="ARBA" id="ARBA00006171"/>
    </source>
</evidence>
<dbReference type="InterPro" id="IPR041492">
    <property type="entry name" value="HAD_2"/>
</dbReference>
<keyword evidence="6" id="KW-1185">Reference proteome</keyword>
<comment type="similarity">
    <text evidence="2">Belongs to the HAD-like hydrolase superfamily. CbbY/CbbZ/Gph/YieH family.</text>
</comment>
<keyword evidence="3" id="KW-0479">Metal-binding</keyword>
<dbReference type="InterPro" id="IPR023214">
    <property type="entry name" value="HAD_sf"/>
</dbReference>
<dbReference type="GO" id="GO:0046872">
    <property type="term" value="F:metal ion binding"/>
    <property type="evidence" value="ECO:0007669"/>
    <property type="project" value="UniProtKB-KW"/>
</dbReference>
<dbReference type="PANTHER" id="PTHR46193">
    <property type="entry name" value="6-PHOSPHOGLUCONATE PHOSPHATASE"/>
    <property type="match status" value="1"/>
</dbReference>
<evidence type="ECO:0000313" key="6">
    <source>
        <dbReference type="Proteomes" id="UP000202440"/>
    </source>
</evidence>
<dbReference type="AlphaFoldDB" id="A0A222FKL3"/>
<comment type="cofactor">
    <cofactor evidence="1">
        <name>Mg(2+)</name>
        <dbReference type="ChEBI" id="CHEBI:18420"/>
    </cofactor>
</comment>
<evidence type="ECO:0000256" key="1">
    <source>
        <dbReference type="ARBA" id="ARBA00001946"/>
    </source>
</evidence>
<dbReference type="Gene3D" id="1.10.150.240">
    <property type="entry name" value="Putative phosphatase, domain 2"/>
    <property type="match status" value="1"/>
</dbReference>
<gene>
    <name evidence="5" type="ORF">CHH28_10735</name>
</gene>
<dbReference type="InterPro" id="IPR023198">
    <property type="entry name" value="PGP-like_dom2"/>
</dbReference>
<dbReference type="SUPFAM" id="SSF56784">
    <property type="entry name" value="HAD-like"/>
    <property type="match status" value="1"/>
</dbReference>
<dbReference type="GO" id="GO:0003824">
    <property type="term" value="F:catalytic activity"/>
    <property type="evidence" value="ECO:0007669"/>
    <property type="project" value="UniProtKB-ARBA"/>
</dbReference>
<evidence type="ECO:0008006" key="7">
    <source>
        <dbReference type="Google" id="ProtNLM"/>
    </source>
</evidence>
<dbReference type="Proteomes" id="UP000202440">
    <property type="component" value="Chromosome"/>
</dbReference>
<protein>
    <recommendedName>
        <fullName evidence="7">Haloacid dehalogenase</fullName>
    </recommendedName>
</protein>
<dbReference type="Gene3D" id="3.40.50.1000">
    <property type="entry name" value="HAD superfamily/HAD-like"/>
    <property type="match status" value="1"/>
</dbReference>
<dbReference type="KEGG" id="bsan:CHH28_10735"/>
<sequence>MIKCIIFDCDGTLVDSEYLCNLALEIKLREYGIDASAEEMMKQFRGGKLANILEILESDHQIELRDDFIPSYRSLVDELFEQQLQPCKGVQEMLREIELPKCVASSGPLEAVSQLL</sequence>
<dbReference type="InterPro" id="IPR036412">
    <property type="entry name" value="HAD-like_sf"/>
</dbReference>
<proteinExistence type="inferred from homology"/>
<name>A0A222FKL3_9GAMM</name>
<organism evidence="5 6">
    <name type="scientific">Bacterioplanes sanyensis</name>
    <dbReference type="NCBI Taxonomy" id="1249553"/>
    <lineage>
        <taxon>Bacteria</taxon>
        <taxon>Pseudomonadati</taxon>
        <taxon>Pseudomonadota</taxon>
        <taxon>Gammaproteobacteria</taxon>
        <taxon>Oceanospirillales</taxon>
        <taxon>Oceanospirillaceae</taxon>
        <taxon>Bacterioplanes</taxon>
    </lineage>
</organism>
<evidence type="ECO:0000313" key="5">
    <source>
        <dbReference type="EMBL" id="ASP39126.1"/>
    </source>
</evidence>
<evidence type="ECO:0000256" key="4">
    <source>
        <dbReference type="ARBA" id="ARBA00022842"/>
    </source>
</evidence>
<keyword evidence="4" id="KW-0460">Magnesium</keyword>